<proteinExistence type="predicted"/>
<reference evidence="2 3" key="1">
    <citation type="submission" date="2017-03" db="EMBL/GenBank/DDBJ databases">
        <title>Genome Survey of Euroglyphus maynei.</title>
        <authorList>
            <person name="Arlian L.G."/>
            <person name="Morgan M.S."/>
            <person name="Rider S.D."/>
        </authorList>
    </citation>
    <scope>NUCLEOTIDE SEQUENCE [LARGE SCALE GENOMIC DNA]</scope>
    <source>
        <strain evidence="2">Arlian Lab</strain>
        <tissue evidence="2">Whole body</tissue>
    </source>
</reference>
<organism evidence="2 3">
    <name type="scientific">Euroglyphus maynei</name>
    <name type="common">Mayne's house dust mite</name>
    <dbReference type="NCBI Taxonomy" id="6958"/>
    <lineage>
        <taxon>Eukaryota</taxon>
        <taxon>Metazoa</taxon>
        <taxon>Ecdysozoa</taxon>
        <taxon>Arthropoda</taxon>
        <taxon>Chelicerata</taxon>
        <taxon>Arachnida</taxon>
        <taxon>Acari</taxon>
        <taxon>Acariformes</taxon>
        <taxon>Sarcoptiformes</taxon>
        <taxon>Astigmata</taxon>
        <taxon>Psoroptidia</taxon>
        <taxon>Analgoidea</taxon>
        <taxon>Pyroglyphidae</taxon>
        <taxon>Pyroglyphinae</taxon>
        <taxon>Euroglyphus</taxon>
    </lineage>
</organism>
<comment type="caution">
    <text evidence="2">The sequence shown here is derived from an EMBL/GenBank/DDBJ whole genome shotgun (WGS) entry which is preliminary data.</text>
</comment>
<feature type="compositionally biased region" description="Polar residues" evidence="1">
    <location>
        <begin position="30"/>
        <end position="47"/>
    </location>
</feature>
<name>A0A1Y3B3M9_EURMA</name>
<dbReference type="AlphaFoldDB" id="A0A1Y3B3M9"/>
<sequence>MINDEQTIIKQTSVEEPINSPYSDDDDPHNSTFLTNEQTVIQQTSIENTKESSNDDDQNKDENLLESSLLMSPLSFRRPLATLRPNFTNLSMTCNDPEFHSAIASTPLINRNSRHHQR</sequence>
<evidence type="ECO:0000313" key="3">
    <source>
        <dbReference type="Proteomes" id="UP000194236"/>
    </source>
</evidence>
<dbReference type="EMBL" id="MUJZ01042090">
    <property type="protein sequence ID" value="OTF75422.1"/>
    <property type="molecule type" value="Genomic_DNA"/>
</dbReference>
<protein>
    <submittedName>
        <fullName evidence="2">Uncharacterized protein</fullName>
    </submittedName>
</protein>
<dbReference type="Proteomes" id="UP000194236">
    <property type="component" value="Unassembled WGS sequence"/>
</dbReference>
<evidence type="ECO:0000256" key="1">
    <source>
        <dbReference type="SAM" id="MobiDB-lite"/>
    </source>
</evidence>
<feature type="region of interest" description="Disordered" evidence="1">
    <location>
        <begin position="1"/>
        <end position="66"/>
    </location>
</feature>
<accession>A0A1Y3B3M9</accession>
<keyword evidence="3" id="KW-1185">Reference proteome</keyword>
<evidence type="ECO:0000313" key="2">
    <source>
        <dbReference type="EMBL" id="OTF75422.1"/>
    </source>
</evidence>
<feature type="compositionally biased region" description="Polar residues" evidence="1">
    <location>
        <begin position="1"/>
        <end position="14"/>
    </location>
</feature>
<gene>
    <name evidence="2" type="ORF">BLA29_009602</name>
</gene>